<dbReference type="PROSITE" id="PS50893">
    <property type="entry name" value="ABC_TRANSPORTER_2"/>
    <property type="match status" value="1"/>
</dbReference>
<dbReference type="InterPro" id="IPR003439">
    <property type="entry name" value="ABC_transporter-like_ATP-bd"/>
</dbReference>
<evidence type="ECO:0000256" key="2">
    <source>
        <dbReference type="ARBA" id="ARBA00022448"/>
    </source>
</evidence>
<evidence type="ECO:0000256" key="4">
    <source>
        <dbReference type="ARBA" id="ARBA00022840"/>
    </source>
</evidence>
<accession>A0ABM5NPS5</accession>
<keyword evidence="2" id="KW-0813">Transport</keyword>
<evidence type="ECO:0000313" key="7">
    <source>
        <dbReference type="Proteomes" id="UP000017590"/>
    </source>
</evidence>
<dbReference type="Pfam" id="PF00005">
    <property type="entry name" value="ABC_tran"/>
    <property type="match status" value="1"/>
</dbReference>
<dbReference type="PANTHER" id="PTHR43335">
    <property type="entry name" value="ABC TRANSPORTER, ATP-BINDING PROTEIN"/>
    <property type="match status" value="1"/>
</dbReference>
<evidence type="ECO:0000256" key="3">
    <source>
        <dbReference type="ARBA" id="ARBA00022741"/>
    </source>
</evidence>
<dbReference type="EMBL" id="CP006763">
    <property type="protein sequence ID" value="AGY74279.2"/>
    <property type="molecule type" value="Genomic_DNA"/>
</dbReference>
<dbReference type="PANTHER" id="PTHR43335:SF4">
    <property type="entry name" value="ABC TRANSPORTER, ATP-BINDING PROTEIN"/>
    <property type="match status" value="1"/>
</dbReference>
<dbReference type="RefSeq" id="WP_029702491.1">
    <property type="nucleotide sequence ID" value="NC_022592.1"/>
</dbReference>
<organism evidence="6 7">
    <name type="scientific">Clostridium autoethanogenum DSM 10061</name>
    <dbReference type="NCBI Taxonomy" id="1341692"/>
    <lineage>
        <taxon>Bacteria</taxon>
        <taxon>Bacillati</taxon>
        <taxon>Bacillota</taxon>
        <taxon>Clostridia</taxon>
        <taxon>Eubacteriales</taxon>
        <taxon>Clostridiaceae</taxon>
        <taxon>Clostridium</taxon>
    </lineage>
</organism>
<name>A0ABM5NPS5_9CLOT</name>
<evidence type="ECO:0000259" key="5">
    <source>
        <dbReference type="PROSITE" id="PS50893"/>
    </source>
</evidence>
<dbReference type="InterPro" id="IPR003593">
    <property type="entry name" value="AAA+_ATPase"/>
</dbReference>
<comment type="similarity">
    <text evidence="1">Belongs to the ABC transporter superfamily.</text>
</comment>
<dbReference type="InterPro" id="IPR027417">
    <property type="entry name" value="P-loop_NTPase"/>
</dbReference>
<protein>
    <submittedName>
        <fullName evidence="6">ABC transporter ATP-binding protein</fullName>
    </submittedName>
</protein>
<reference evidence="7" key="1">
    <citation type="journal article" date="2014" name="Biotechnol. Biofuels">
        <title>Comparison of single-molecule sequencing and hybrid approaches for finishing the genome of Clostridium autoethanogenum and analysis of CRISPR systems in industrial relevant Clostridia.</title>
        <authorList>
            <person name="Brown S.D."/>
            <person name="Nagaraju S."/>
            <person name="Utturkar S."/>
            <person name="De Tissera S."/>
            <person name="Segovia S."/>
            <person name="Mitchell W."/>
            <person name="Land M.L."/>
            <person name="Dassanayake A."/>
            <person name="Kopke M."/>
        </authorList>
    </citation>
    <scope>NUCLEOTIDE SEQUENCE [LARGE SCALE GENOMIC DNA]</scope>
    <source>
        <strain evidence="7">DSM 10061</strain>
    </source>
</reference>
<dbReference type="Gene3D" id="3.40.50.300">
    <property type="entry name" value="P-loop containing nucleotide triphosphate hydrolases"/>
    <property type="match status" value="1"/>
</dbReference>
<dbReference type="SUPFAM" id="SSF52540">
    <property type="entry name" value="P-loop containing nucleoside triphosphate hydrolases"/>
    <property type="match status" value="1"/>
</dbReference>
<dbReference type="Proteomes" id="UP000017590">
    <property type="component" value="Chromosome"/>
</dbReference>
<proteinExistence type="inferred from homology"/>
<keyword evidence="3" id="KW-0547">Nucleotide-binding</keyword>
<dbReference type="PROSITE" id="PS00211">
    <property type="entry name" value="ABC_TRANSPORTER_1"/>
    <property type="match status" value="1"/>
</dbReference>
<gene>
    <name evidence="6" type="ORF">CAETHG_0042</name>
</gene>
<feature type="domain" description="ABC transporter" evidence="5">
    <location>
        <begin position="7"/>
        <end position="235"/>
    </location>
</feature>
<evidence type="ECO:0000256" key="1">
    <source>
        <dbReference type="ARBA" id="ARBA00005417"/>
    </source>
</evidence>
<dbReference type="SMART" id="SM00382">
    <property type="entry name" value="AAA"/>
    <property type="match status" value="1"/>
</dbReference>
<dbReference type="InterPro" id="IPR017871">
    <property type="entry name" value="ABC_transporter-like_CS"/>
</dbReference>
<keyword evidence="7" id="KW-1185">Reference proteome</keyword>
<dbReference type="GO" id="GO:0005524">
    <property type="term" value="F:ATP binding"/>
    <property type="evidence" value="ECO:0007669"/>
    <property type="project" value="UniProtKB-KW"/>
</dbReference>
<evidence type="ECO:0000313" key="6">
    <source>
        <dbReference type="EMBL" id="AGY74279.2"/>
    </source>
</evidence>
<sequence length="244" mass="27299">MNFLEVLKLQNLSKTIGKREIVKNLNLSVKEGEIFGFLGPNGAGKTTTIKMIVGFLKPTGGKIYINGKNIKNSRISSISNMAAMVEAPDMYPYLTGVQNLRQLARLDGDISQSQIDEAVKLAGLSDRINDKFKKYSLGMKQRLGIAQVLMGNKKIWILDEPTNGLDPSGMIHFRNLFKKYSREKKVTIFISSHILGEMESMCDRVAFLNEGEIKGIEDVNNMKGNLEKRYLEIVGGEEDDFSNN</sequence>
<keyword evidence="4 6" id="KW-0067">ATP-binding</keyword>